<dbReference type="EMBL" id="JAACJK010000229">
    <property type="protein sequence ID" value="KAF5310491.1"/>
    <property type="molecule type" value="Genomic_DNA"/>
</dbReference>
<comment type="subcellular location">
    <subcellularLocation>
        <location evidence="1">Membrane</location>
        <topology evidence="1">Multi-pass membrane protein</topology>
    </subcellularLocation>
</comment>
<organism evidence="6 7">
    <name type="scientific">Ephemerocybe angulata</name>
    <dbReference type="NCBI Taxonomy" id="980116"/>
    <lineage>
        <taxon>Eukaryota</taxon>
        <taxon>Fungi</taxon>
        <taxon>Dikarya</taxon>
        <taxon>Basidiomycota</taxon>
        <taxon>Agaricomycotina</taxon>
        <taxon>Agaricomycetes</taxon>
        <taxon>Agaricomycetidae</taxon>
        <taxon>Agaricales</taxon>
        <taxon>Agaricineae</taxon>
        <taxon>Psathyrellaceae</taxon>
        <taxon>Ephemerocybe</taxon>
    </lineage>
</organism>
<sequence length="320" mass="35158">MARSLEGLSPEELGLLSAYNYLPSRTAAIIMLALFGVTTILHTGQAVHHRTWFLLPTAVLCGIMELLGWGGRLWSYYDVLNSTPFQIQITCAILAPTPLLAATFVMFGQIINRLGSIYSRLTPKQYTILFCTCDVVSLIVQGVGGGLAASADVEAGESPDLGGRIMLGGIAFQLAVITVFNICVAEFMWRYITNRPLRPATYSEPELKHTDARGIITPKLRYMLGALAISTVVLFARAIYRTIELADGWNGKIISNETYFIVLDAVMVLIAMYVLNLIHPGPFLYHDADSAVLSVPSQEKINRRSPWARREQAATTDSEA</sequence>
<feature type="transmembrane region" description="Helical" evidence="5">
    <location>
        <begin position="222"/>
        <end position="240"/>
    </location>
</feature>
<dbReference type="PANTHER" id="PTHR31465:SF9">
    <property type="entry name" value="SPHINGOID LONG-CHAIN BASE TRANSPORTER RSB1"/>
    <property type="match status" value="1"/>
</dbReference>
<gene>
    <name evidence="6" type="ORF">D9611_012308</name>
</gene>
<feature type="transmembrane region" description="Helical" evidence="5">
    <location>
        <begin position="260"/>
        <end position="278"/>
    </location>
</feature>
<keyword evidence="2 5" id="KW-0812">Transmembrane</keyword>
<dbReference type="InterPro" id="IPR007568">
    <property type="entry name" value="RTA1"/>
</dbReference>
<feature type="transmembrane region" description="Helical" evidence="5">
    <location>
        <begin position="20"/>
        <end position="41"/>
    </location>
</feature>
<dbReference type="Proteomes" id="UP000541558">
    <property type="component" value="Unassembled WGS sequence"/>
</dbReference>
<proteinExistence type="predicted"/>
<comment type="caution">
    <text evidence="6">The sequence shown here is derived from an EMBL/GenBank/DDBJ whole genome shotgun (WGS) entry which is preliminary data.</text>
</comment>
<keyword evidence="7" id="KW-1185">Reference proteome</keyword>
<feature type="transmembrane region" description="Helical" evidence="5">
    <location>
        <begin position="170"/>
        <end position="189"/>
    </location>
</feature>
<evidence type="ECO:0000256" key="1">
    <source>
        <dbReference type="ARBA" id="ARBA00004141"/>
    </source>
</evidence>
<evidence type="ECO:0008006" key="8">
    <source>
        <dbReference type="Google" id="ProtNLM"/>
    </source>
</evidence>
<dbReference type="Pfam" id="PF04479">
    <property type="entry name" value="RTA1"/>
    <property type="match status" value="1"/>
</dbReference>
<name>A0A8H5AT91_9AGAR</name>
<evidence type="ECO:0000313" key="7">
    <source>
        <dbReference type="Proteomes" id="UP000541558"/>
    </source>
</evidence>
<evidence type="ECO:0000256" key="2">
    <source>
        <dbReference type="ARBA" id="ARBA00022692"/>
    </source>
</evidence>
<dbReference type="GO" id="GO:0000324">
    <property type="term" value="C:fungal-type vacuole"/>
    <property type="evidence" value="ECO:0007669"/>
    <property type="project" value="TreeGrafter"/>
</dbReference>
<feature type="transmembrane region" description="Helical" evidence="5">
    <location>
        <begin position="128"/>
        <end position="150"/>
    </location>
</feature>
<dbReference type="GO" id="GO:0005886">
    <property type="term" value="C:plasma membrane"/>
    <property type="evidence" value="ECO:0007669"/>
    <property type="project" value="TreeGrafter"/>
</dbReference>
<keyword evidence="3 5" id="KW-1133">Transmembrane helix</keyword>
<evidence type="ECO:0000313" key="6">
    <source>
        <dbReference type="EMBL" id="KAF5310491.1"/>
    </source>
</evidence>
<reference evidence="6 7" key="1">
    <citation type="journal article" date="2020" name="ISME J.">
        <title>Uncovering the hidden diversity of litter-decomposition mechanisms in mushroom-forming fungi.</title>
        <authorList>
            <person name="Floudas D."/>
            <person name="Bentzer J."/>
            <person name="Ahren D."/>
            <person name="Johansson T."/>
            <person name="Persson P."/>
            <person name="Tunlid A."/>
        </authorList>
    </citation>
    <scope>NUCLEOTIDE SEQUENCE [LARGE SCALE GENOMIC DNA]</scope>
    <source>
        <strain evidence="6 7">CBS 175.51</strain>
    </source>
</reference>
<accession>A0A8H5AT91</accession>
<evidence type="ECO:0000256" key="5">
    <source>
        <dbReference type="SAM" id="Phobius"/>
    </source>
</evidence>
<evidence type="ECO:0000256" key="3">
    <source>
        <dbReference type="ARBA" id="ARBA00022989"/>
    </source>
</evidence>
<keyword evidence="4 5" id="KW-0472">Membrane</keyword>
<feature type="transmembrane region" description="Helical" evidence="5">
    <location>
        <begin position="87"/>
        <end position="107"/>
    </location>
</feature>
<protein>
    <recommendedName>
        <fullName evidence="8">RTA1-domain-containing protein</fullName>
    </recommendedName>
</protein>
<dbReference type="PANTHER" id="PTHR31465">
    <property type="entry name" value="PROTEIN RTA1-RELATED"/>
    <property type="match status" value="1"/>
</dbReference>
<dbReference type="OrthoDB" id="3358017at2759"/>
<evidence type="ECO:0000256" key="4">
    <source>
        <dbReference type="ARBA" id="ARBA00023136"/>
    </source>
</evidence>
<dbReference type="AlphaFoldDB" id="A0A8H5AT91"/>
<feature type="transmembrane region" description="Helical" evidence="5">
    <location>
        <begin position="53"/>
        <end position="75"/>
    </location>
</feature>